<dbReference type="AlphaFoldDB" id="A0A107E8B2"/>
<organism evidence="1 2">
    <name type="scientific">Burkholderia ubonensis</name>
    <dbReference type="NCBI Taxonomy" id="101571"/>
    <lineage>
        <taxon>Bacteria</taxon>
        <taxon>Pseudomonadati</taxon>
        <taxon>Pseudomonadota</taxon>
        <taxon>Betaproteobacteria</taxon>
        <taxon>Burkholderiales</taxon>
        <taxon>Burkholderiaceae</taxon>
        <taxon>Burkholderia</taxon>
        <taxon>Burkholderia cepacia complex</taxon>
    </lineage>
</organism>
<accession>A0A107E8B2</accession>
<sequence>MDIQYNGISVKASSVSVGIRPDGEKAVLTVFIPGYSASKRNTFVDIAFLFLDQALGEFDVETRVGRVDVQAPIAANSDAVPLNELPKAFDAFVAKR</sequence>
<dbReference type="Proteomes" id="UP000062998">
    <property type="component" value="Unassembled WGS sequence"/>
</dbReference>
<reference evidence="1 2" key="1">
    <citation type="submission" date="2015-11" db="EMBL/GenBank/DDBJ databases">
        <title>Expanding the genomic diversity of Burkholderia species for the development of highly accurate diagnostics.</title>
        <authorList>
            <person name="Sahl J."/>
            <person name="Keim P."/>
            <person name="Wagner D."/>
        </authorList>
    </citation>
    <scope>NUCLEOTIDE SEQUENCE [LARGE SCALE GENOMIC DNA]</scope>
    <source>
        <strain evidence="1 2">MSMB2167WGS</strain>
    </source>
</reference>
<comment type="caution">
    <text evidence="1">The sequence shown here is derived from an EMBL/GenBank/DDBJ whole genome shotgun (WGS) entry which is preliminary data.</text>
</comment>
<gene>
    <name evidence="1" type="ORF">WL73_13660</name>
</gene>
<protein>
    <submittedName>
        <fullName evidence="1">Uncharacterized protein</fullName>
    </submittedName>
</protein>
<proteinExistence type="predicted"/>
<name>A0A107E8B2_9BURK</name>
<dbReference type="EMBL" id="LPIX01000048">
    <property type="protein sequence ID" value="KWE04475.1"/>
    <property type="molecule type" value="Genomic_DNA"/>
</dbReference>
<evidence type="ECO:0000313" key="2">
    <source>
        <dbReference type="Proteomes" id="UP000062998"/>
    </source>
</evidence>
<evidence type="ECO:0000313" key="1">
    <source>
        <dbReference type="EMBL" id="KWE04475.1"/>
    </source>
</evidence>